<dbReference type="GO" id="GO:0005524">
    <property type="term" value="F:ATP binding"/>
    <property type="evidence" value="ECO:0007669"/>
    <property type="project" value="UniProtKB-KW"/>
</dbReference>
<dbReference type="InterPro" id="IPR050166">
    <property type="entry name" value="ABC_transporter_ATP-bind"/>
</dbReference>
<keyword evidence="1" id="KW-0813">Transport</keyword>
<dbReference type="Proteomes" id="UP000571018">
    <property type="component" value="Unassembled WGS sequence"/>
</dbReference>
<dbReference type="PROSITE" id="PS50893">
    <property type="entry name" value="ABC_TRANSPORTER_2"/>
    <property type="match status" value="1"/>
</dbReference>
<protein>
    <submittedName>
        <fullName evidence="5">ABC transporter ATP-binding protein</fullName>
    </submittedName>
</protein>
<evidence type="ECO:0000259" key="4">
    <source>
        <dbReference type="PROSITE" id="PS50893"/>
    </source>
</evidence>
<dbReference type="InterPro" id="IPR003593">
    <property type="entry name" value="AAA+_ATPase"/>
</dbReference>
<name>A0A839A4E0_9LACT</name>
<dbReference type="Gene3D" id="3.40.50.300">
    <property type="entry name" value="P-loop containing nucleotide triphosphate hydrolases"/>
    <property type="match status" value="1"/>
</dbReference>
<reference evidence="5 6" key="1">
    <citation type="submission" date="2020-06" db="EMBL/GenBank/DDBJ databases">
        <title>Reclassification of Facklamia ignava, Facklamia soureckii and Facklami tabacinasalis as Falseniella iganva gen. nov., comb. nov., Hutsoniella ignava gen. nov., comb. nov., and Ruoffia tabacinasalis gen. nov., comb. nov and description of Ruoffia haltotolerans sp. nov., isolated from hypersaline Inland Sea of Qatar.</title>
        <authorList>
            <person name="Fotedar R."/>
            <person name="Sankaranarayanan K."/>
            <person name="Lawson P."/>
            <person name="Caldwell M."/>
            <person name="Zeyara A."/>
            <person name="Al Malki A."/>
            <person name="Ali M."/>
        </authorList>
    </citation>
    <scope>NUCLEOTIDE SEQUENCE [LARGE SCALE GENOMIC DNA]</scope>
    <source>
        <strain evidence="5 6">INB8</strain>
    </source>
</reference>
<dbReference type="PANTHER" id="PTHR42788">
    <property type="entry name" value="TAURINE IMPORT ATP-BINDING PROTEIN-RELATED"/>
    <property type="match status" value="1"/>
</dbReference>
<organism evidence="5 6">
    <name type="scientific">Ruoffia halotolerans</name>
    <dbReference type="NCBI Taxonomy" id="2748684"/>
    <lineage>
        <taxon>Bacteria</taxon>
        <taxon>Bacillati</taxon>
        <taxon>Bacillota</taxon>
        <taxon>Bacilli</taxon>
        <taxon>Lactobacillales</taxon>
        <taxon>Aerococcaceae</taxon>
        <taxon>Ruoffia</taxon>
    </lineage>
</organism>
<evidence type="ECO:0000313" key="5">
    <source>
        <dbReference type="EMBL" id="MBA5728694.1"/>
    </source>
</evidence>
<gene>
    <name evidence="5" type="ORF">HW423_02720</name>
</gene>
<evidence type="ECO:0000313" key="6">
    <source>
        <dbReference type="Proteomes" id="UP000571018"/>
    </source>
</evidence>
<evidence type="ECO:0000256" key="2">
    <source>
        <dbReference type="ARBA" id="ARBA00022741"/>
    </source>
</evidence>
<keyword evidence="2" id="KW-0547">Nucleotide-binding</keyword>
<dbReference type="InterPro" id="IPR017871">
    <property type="entry name" value="ABC_transporter-like_CS"/>
</dbReference>
<evidence type="ECO:0000256" key="1">
    <source>
        <dbReference type="ARBA" id="ARBA00022448"/>
    </source>
</evidence>
<dbReference type="PANTHER" id="PTHR42788:SF13">
    <property type="entry name" value="ALIPHATIC SULFONATES IMPORT ATP-BINDING PROTEIN SSUB"/>
    <property type="match status" value="1"/>
</dbReference>
<keyword evidence="6" id="KW-1185">Reference proteome</keyword>
<dbReference type="GO" id="GO:0016887">
    <property type="term" value="F:ATP hydrolysis activity"/>
    <property type="evidence" value="ECO:0007669"/>
    <property type="project" value="InterPro"/>
</dbReference>
<dbReference type="EMBL" id="JACAOA010000005">
    <property type="protein sequence ID" value="MBA5728694.1"/>
    <property type="molecule type" value="Genomic_DNA"/>
</dbReference>
<feature type="domain" description="ABC transporter" evidence="4">
    <location>
        <begin position="13"/>
        <end position="241"/>
    </location>
</feature>
<dbReference type="InterPro" id="IPR027417">
    <property type="entry name" value="P-loop_NTPase"/>
</dbReference>
<dbReference type="PROSITE" id="PS00211">
    <property type="entry name" value="ABC_TRANSPORTER_1"/>
    <property type="match status" value="1"/>
</dbReference>
<dbReference type="SMART" id="SM00382">
    <property type="entry name" value="AAA"/>
    <property type="match status" value="1"/>
</dbReference>
<dbReference type="Pfam" id="PF00005">
    <property type="entry name" value="ABC_tran"/>
    <property type="match status" value="1"/>
</dbReference>
<keyword evidence="3 5" id="KW-0067">ATP-binding</keyword>
<dbReference type="SUPFAM" id="SSF52540">
    <property type="entry name" value="P-loop containing nucleoside triphosphate hydrolases"/>
    <property type="match status" value="1"/>
</dbReference>
<accession>A0A839A4E0</accession>
<dbReference type="InterPro" id="IPR003439">
    <property type="entry name" value="ABC_transporter-like_ATP-bd"/>
</dbReference>
<proteinExistence type="predicted"/>
<sequence>MTTWIRGGHIMELELQKVSYQYKDKNFALKGIDWQLPTGEIHCWLGRSGSGKSTLLELAAGLKNPTKGKVYHQGHIVTKPSNKIGFVFQEATLLNWKTVLDNVLLPIQLQREITTEDINYAEVLLEILQISEFAERIPSTLSGGQKSRVAIARALIKKPTLLFLDEPFAALDIITREELQNELLRLNKREKIAMLFVTHDVTEAAFLADQIGVISQGEISSQKKSPSWEETEINRRDTQKFREYCINIRHLLGVEHE</sequence>
<dbReference type="AlphaFoldDB" id="A0A839A4E0"/>
<comment type="caution">
    <text evidence="5">The sequence shown here is derived from an EMBL/GenBank/DDBJ whole genome shotgun (WGS) entry which is preliminary data.</text>
</comment>
<evidence type="ECO:0000256" key="3">
    <source>
        <dbReference type="ARBA" id="ARBA00022840"/>
    </source>
</evidence>